<feature type="region of interest" description="Disordered" evidence="1">
    <location>
        <begin position="111"/>
        <end position="131"/>
    </location>
</feature>
<evidence type="ECO:0000313" key="3">
    <source>
        <dbReference type="Proteomes" id="UP000198575"/>
    </source>
</evidence>
<dbReference type="STRING" id="578942.SAMN05216289_10699"/>
<name>A0A1I4WW03_9GAMM</name>
<dbReference type="RefSeq" id="WP_092406210.1">
    <property type="nucleotide sequence ID" value="NZ_FOVF01000006.1"/>
</dbReference>
<sequence length="157" mass="16859">MQQRRPSRRSSASTLVPAAECVSLDALADRARALNLLDGKLRHHLPDALARECRLADLRNGRLVFLATSPTWATRLRLHQATLLAEARATCGDAVRLFVVKVAALPPVPPEPARSKPLSATAASHLRSAAKTMSDPELQALYLQLASLASSDSPPEA</sequence>
<dbReference type="AlphaFoldDB" id="A0A1I4WW03"/>
<protein>
    <recommendedName>
        <fullName evidence="4">DUF721 domain-containing protein</fullName>
    </recommendedName>
</protein>
<proteinExistence type="predicted"/>
<evidence type="ECO:0008006" key="4">
    <source>
        <dbReference type="Google" id="ProtNLM"/>
    </source>
</evidence>
<evidence type="ECO:0000256" key="1">
    <source>
        <dbReference type="SAM" id="MobiDB-lite"/>
    </source>
</evidence>
<accession>A0A1I4WW03</accession>
<dbReference type="EMBL" id="FOVF01000006">
    <property type="protein sequence ID" value="SFN17582.1"/>
    <property type="molecule type" value="Genomic_DNA"/>
</dbReference>
<gene>
    <name evidence="2" type="ORF">SAMN05216289_10699</name>
</gene>
<evidence type="ECO:0000313" key="2">
    <source>
        <dbReference type="EMBL" id="SFN17582.1"/>
    </source>
</evidence>
<organism evidence="2 3">
    <name type="scientific">Dokdonella immobilis</name>
    <dbReference type="NCBI Taxonomy" id="578942"/>
    <lineage>
        <taxon>Bacteria</taxon>
        <taxon>Pseudomonadati</taxon>
        <taxon>Pseudomonadota</taxon>
        <taxon>Gammaproteobacteria</taxon>
        <taxon>Lysobacterales</taxon>
        <taxon>Rhodanobacteraceae</taxon>
        <taxon>Dokdonella</taxon>
    </lineage>
</organism>
<keyword evidence="3" id="KW-1185">Reference proteome</keyword>
<dbReference type="Pfam" id="PF05258">
    <property type="entry name" value="DciA"/>
    <property type="match status" value="1"/>
</dbReference>
<dbReference type="Proteomes" id="UP000198575">
    <property type="component" value="Unassembled WGS sequence"/>
</dbReference>
<dbReference type="InterPro" id="IPR007922">
    <property type="entry name" value="DciA-like"/>
</dbReference>
<reference evidence="2 3" key="1">
    <citation type="submission" date="2016-10" db="EMBL/GenBank/DDBJ databases">
        <authorList>
            <person name="de Groot N.N."/>
        </authorList>
    </citation>
    <scope>NUCLEOTIDE SEQUENCE [LARGE SCALE GENOMIC DNA]</scope>
    <source>
        <strain evidence="2 3">CGMCC 1.7659</strain>
    </source>
</reference>
<dbReference type="OrthoDB" id="5801779at2"/>